<dbReference type="Gene3D" id="3.10.100.10">
    <property type="entry name" value="Mannose-Binding Protein A, subunit A"/>
    <property type="match status" value="1"/>
</dbReference>
<evidence type="ECO:0000313" key="2">
    <source>
        <dbReference type="WBParaSite" id="nRc.2.0.1.t08261-RA"/>
    </source>
</evidence>
<dbReference type="WBParaSite" id="nRc.2.0.1.t08261-RA">
    <property type="protein sequence ID" value="nRc.2.0.1.t08261-RA"/>
    <property type="gene ID" value="nRc.2.0.1.g08261"/>
</dbReference>
<dbReference type="InterPro" id="IPR018378">
    <property type="entry name" value="C-type_lectin_CS"/>
</dbReference>
<dbReference type="InterPro" id="IPR016186">
    <property type="entry name" value="C-type_lectin-like/link_sf"/>
</dbReference>
<sequence>MFKNASITYSKWFPGEPDFNDFSKQCTTINYLDDLLWRSAPCENTTLFVVCQLICPKGTTLPTEETSTEAIEEISPISSDPTTTTMCPSKWLAGPSKKFPGCFRVITVLRLGFSNALTKCQSNDKRAHLIYLPDLENGTDLIELG</sequence>
<keyword evidence="1" id="KW-1185">Reference proteome</keyword>
<dbReference type="InterPro" id="IPR016187">
    <property type="entry name" value="CTDL_fold"/>
</dbReference>
<accession>A0A915I3F1</accession>
<protein>
    <submittedName>
        <fullName evidence="2">C-type lectin domain-containing protein</fullName>
    </submittedName>
</protein>
<dbReference type="SUPFAM" id="SSF56436">
    <property type="entry name" value="C-type lectin-like"/>
    <property type="match status" value="1"/>
</dbReference>
<dbReference type="AlphaFoldDB" id="A0A915I3F1"/>
<dbReference type="Proteomes" id="UP000887565">
    <property type="component" value="Unplaced"/>
</dbReference>
<proteinExistence type="predicted"/>
<dbReference type="PROSITE" id="PS00615">
    <property type="entry name" value="C_TYPE_LECTIN_1"/>
    <property type="match status" value="1"/>
</dbReference>
<name>A0A915I3F1_ROMCU</name>
<organism evidence="1 2">
    <name type="scientific">Romanomermis culicivorax</name>
    <name type="common">Nematode worm</name>
    <dbReference type="NCBI Taxonomy" id="13658"/>
    <lineage>
        <taxon>Eukaryota</taxon>
        <taxon>Metazoa</taxon>
        <taxon>Ecdysozoa</taxon>
        <taxon>Nematoda</taxon>
        <taxon>Enoplea</taxon>
        <taxon>Dorylaimia</taxon>
        <taxon>Mermithida</taxon>
        <taxon>Mermithoidea</taxon>
        <taxon>Mermithidae</taxon>
        <taxon>Romanomermis</taxon>
    </lineage>
</organism>
<reference evidence="2" key="1">
    <citation type="submission" date="2022-11" db="UniProtKB">
        <authorList>
            <consortium name="WormBaseParasite"/>
        </authorList>
    </citation>
    <scope>IDENTIFICATION</scope>
</reference>
<evidence type="ECO:0000313" key="1">
    <source>
        <dbReference type="Proteomes" id="UP000887565"/>
    </source>
</evidence>